<feature type="signal peptide" evidence="10">
    <location>
        <begin position="1"/>
        <end position="32"/>
    </location>
</feature>
<gene>
    <name evidence="13" type="ORF">GA0070214_105352</name>
</gene>
<dbReference type="InterPro" id="IPR043504">
    <property type="entry name" value="Peptidase_S1_PA_chymotrypsin"/>
</dbReference>
<dbReference type="SUPFAM" id="SSF50494">
    <property type="entry name" value="Trypsin-like serine proteases"/>
    <property type="match status" value="1"/>
</dbReference>
<sequence length="351" mass="35306">MRPTRSTLRRAVVVAVAGTLVTGSLLGAPAQAAPASPASPDAAAALATKLGDRAAGAYADSSGTMVVAVTDAAAARQVRAAGATPKLVTRGADKLRAATSELERSAKIPGTAWWTDPATNQVVVSVDSTVTGAKLERVKAAAARTGGAVRIEAEAGVLSTRISGGNAIYAGGGGRCSLGFNVRAGSTYYFITAGHCTNISSSWYSNSAQTSLLGSRYGTSFPGNDYGIVRYSNQTTAQPGNVYLYNGSYQDITAAGNAYVGQSVRRSGSTTGVRSGSVTALNATVNYAEGSVSGLIRTTVCAEPGDSGGSLFAGSTALGLTSGGSGNCSSGGTTYFQPVTEVLSRYGVSVY</sequence>
<protein>
    <submittedName>
        <fullName evidence="13">Streptogrisin D</fullName>
    </submittedName>
</protein>
<dbReference type="RefSeq" id="WP_091263719.1">
    <property type="nucleotide sequence ID" value="NZ_FMCS01000005.1"/>
</dbReference>
<dbReference type="Pfam" id="PF00089">
    <property type="entry name" value="Trypsin"/>
    <property type="match status" value="1"/>
</dbReference>
<dbReference type="InterPro" id="IPR004236">
    <property type="entry name" value="Pept_S1_alpha_lytic"/>
</dbReference>
<dbReference type="PROSITE" id="PS00134">
    <property type="entry name" value="TRYPSIN_HIS"/>
    <property type="match status" value="1"/>
</dbReference>
<dbReference type="GO" id="GO:0004252">
    <property type="term" value="F:serine-type endopeptidase activity"/>
    <property type="evidence" value="ECO:0007669"/>
    <property type="project" value="InterPro"/>
</dbReference>
<dbReference type="PRINTS" id="PR00861">
    <property type="entry name" value="ALYTICPTASE"/>
</dbReference>
<feature type="disulfide bond" evidence="9">
    <location>
        <begin position="301"/>
        <end position="328"/>
    </location>
</feature>
<accession>A0A1C4XBM2</accession>
<feature type="disulfide bond" evidence="9">
    <location>
        <begin position="176"/>
        <end position="196"/>
    </location>
</feature>
<dbReference type="AlphaFoldDB" id="A0A1C4XBM2"/>
<dbReference type="PROSITE" id="PS00135">
    <property type="entry name" value="TRYPSIN_SER"/>
    <property type="match status" value="1"/>
</dbReference>
<feature type="active site" description="Charge relay system" evidence="8">
    <location>
        <position position="307"/>
    </location>
</feature>
<dbReference type="Gene3D" id="2.40.10.10">
    <property type="entry name" value="Trypsin-like serine proteases"/>
    <property type="match status" value="2"/>
</dbReference>
<keyword evidence="14" id="KW-1185">Reference proteome</keyword>
<evidence type="ECO:0000256" key="2">
    <source>
        <dbReference type="ARBA" id="ARBA00022670"/>
    </source>
</evidence>
<feature type="active site" description="Charge relay system" evidence="8">
    <location>
        <position position="225"/>
    </location>
</feature>
<feature type="domain" description="Peptidase S1" evidence="11">
    <location>
        <begin position="187"/>
        <end position="343"/>
    </location>
</feature>
<evidence type="ECO:0000256" key="8">
    <source>
        <dbReference type="PIRSR" id="PIRSR001134-1"/>
    </source>
</evidence>
<evidence type="ECO:0000256" key="3">
    <source>
        <dbReference type="ARBA" id="ARBA00022729"/>
    </source>
</evidence>
<comment type="similarity">
    <text evidence="1">Belongs to the peptidase S1 family.</text>
</comment>
<dbReference type="Pfam" id="PF02983">
    <property type="entry name" value="Pro_Al_protease"/>
    <property type="match status" value="1"/>
</dbReference>
<feature type="domain" description="Peptidase S1A alpha-lytic prodomain" evidence="12">
    <location>
        <begin position="90"/>
        <end position="145"/>
    </location>
</feature>
<dbReference type="Proteomes" id="UP000199629">
    <property type="component" value="Unassembled WGS sequence"/>
</dbReference>
<dbReference type="GO" id="GO:0006508">
    <property type="term" value="P:proteolysis"/>
    <property type="evidence" value="ECO:0007669"/>
    <property type="project" value="UniProtKB-KW"/>
</dbReference>
<evidence type="ECO:0000256" key="4">
    <source>
        <dbReference type="ARBA" id="ARBA00022801"/>
    </source>
</evidence>
<evidence type="ECO:0000259" key="12">
    <source>
        <dbReference type="Pfam" id="PF02983"/>
    </source>
</evidence>
<keyword evidence="7 9" id="KW-1015">Disulfide bond</keyword>
<dbReference type="InterPro" id="IPR001254">
    <property type="entry name" value="Trypsin_dom"/>
</dbReference>
<dbReference type="EMBL" id="FMCS01000005">
    <property type="protein sequence ID" value="SCF05953.1"/>
    <property type="molecule type" value="Genomic_DNA"/>
</dbReference>
<proteinExistence type="inferred from homology"/>
<keyword evidence="5" id="KW-0720">Serine protease</keyword>
<dbReference type="InterPro" id="IPR001316">
    <property type="entry name" value="Pept_S1A_streptogrisin"/>
</dbReference>
<evidence type="ECO:0000256" key="10">
    <source>
        <dbReference type="SAM" id="SignalP"/>
    </source>
</evidence>
<feature type="active site" description="Charge relay system" evidence="8">
    <location>
        <position position="195"/>
    </location>
</feature>
<reference evidence="14" key="1">
    <citation type="submission" date="2016-06" db="EMBL/GenBank/DDBJ databases">
        <authorList>
            <person name="Varghese N."/>
            <person name="Submissions Spin"/>
        </authorList>
    </citation>
    <scope>NUCLEOTIDE SEQUENCE [LARGE SCALE GENOMIC DNA]</scope>
    <source>
        <strain evidence="14">DSM 45246</strain>
    </source>
</reference>
<dbReference type="InterPro" id="IPR009003">
    <property type="entry name" value="Peptidase_S1_PA"/>
</dbReference>
<evidence type="ECO:0000256" key="5">
    <source>
        <dbReference type="ARBA" id="ARBA00022825"/>
    </source>
</evidence>
<keyword evidence="4" id="KW-0378">Hydrolase</keyword>
<keyword evidence="3 10" id="KW-0732">Signal</keyword>
<evidence type="ECO:0000313" key="14">
    <source>
        <dbReference type="Proteomes" id="UP000199629"/>
    </source>
</evidence>
<evidence type="ECO:0000259" key="11">
    <source>
        <dbReference type="Pfam" id="PF00089"/>
    </source>
</evidence>
<feature type="chain" id="PRO_5008707804" evidence="10">
    <location>
        <begin position="33"/>
        <end position="351"/>
    </location>
</feature>
<evidence type="ECO:0000256" key="6">
    <source>
        <dbReference type="ARBA" id="ARBA00023145"/>
    </source>
</evidence>
<keyword evidence="2" id="KW-0645">Protease</keyword>
<evidence type="ECO:0000313" key="13">
    <source>
        <dbReference type="EMBL" id="SCF05953.1"/>
    </source>
</evidence>
<name>A0A1C4XBM2_9ACTN</name>
<dbReference type="GO" id="GO:0005576">
    <property type="term" value="C:extracellular region"/>
    <property type="evidence" value="ECO:0007669"/>
    <property type="project" value="InterPro"/>
</dbReference>
<evidence type="ECO:0000256" key="1">
    <source>
        <dbReference type="ARBA" id="ARBA00007664"/>
    </source>
</evidence>
<dbReference type="CDD" id="cd21112">
    <property type="entry name" value="alphaLP-like"/>
    <property type="match status" value="1"/>
</dbReference>
<dbReference type="PIRSF" id="PIRSF001134">
    <property type="entry name" value="Streptogrisin"/>
    <property type="match status" value="1"/>
</dbReference>
<dbReference type="InterPro" id="IPR018114">
    <property type="entry name" value="TRYPSIN_HIS"/>
</dbReference>
<dbReference type="InterPro" id="IPR033116">
    <property type="entry name" value="TRYPSIN_SER"/>
</dbReference>
<organism evidence="13 14">
    <name type="scientific">Micromonospora chaiyaphumensis</name>
    <dbReference type="NCBI Taxonomy" id="307119"/>
    <lineage>
        <taxon>Bacteria</taxon>
        <taxon>Bacillati</taxon>
        <taxon>Actinomycetota</taxon>
        <taxon>Actinomycetes</taxon>
        <taxon>Micromonosporales</taxon>
        <taxon>Micromonosporaceae</taxon>
        <taxon>Micromonospora</taxon>
    </lineage>
</organism>
<keyword evidence="6" id="KW-0865">Zymogen</keyword>
<evidence type="ECO:0000256" key="7">
    <source>
        <dbReference type="ARBA" id="ARBA00023157"/>
    </source>
</evidence>
<evidence type="ECO:0000256" key="9">
    <source>
        <dbReference type="PIRSR" id="PIRSR001134-2"/>
    </source>
</evidence>